<evidence type="ECO:0000313" key="2">
    <source>
        <dbReference type="Proteomes" id="UP000284605"/>
    </source>
</evidence>
<protein>
    <submittedName>
        <fullName evidence="1">Uncharacterized protein</fullName>
    </submittedName>
</protein>
<dbReference type="Proteomes" id="UP000284605">
    <property type="component" value="Unassembled WGS sequence"/>
</dbReference>
<evidence type="ECO:0000313" key="1">
    <source>
        <dbReference type="EMBL" id="RJF88084.1"/>
    </source>
</evidence>
<keyword evidence="2" id="KW-1185">Reference proteome</keyword>
<name>A0A418WDL6_9PROT</name>
<dbReference type="RefSeq" id="WP_119778719.1">
    <property type="nucleotide sequence ID" value="NZ_QYUK01000011.1"/>
</dbReference>
<comment type="caution">
    <text evidence="1">The sequence shown here is derived from an EMBL/GenBank/DDBJ whole genome shotgun (WGS) entry which is preliminary data.</text>
</comment>
<proteinExistence type="predicted"/>
<dbReference type="EMBL" id="QYUK01000011">
    <property type="protein sequence ID" value="RJF88084.1"/>
    <property type="molecule type" value="Genomic_DNA"/>
</dbReference>
<gene>
    <name evidence="1" type="ORF">D3874_14535</name>
</gene>
<reference evidence="1 2" key="1">
    <citation type="submission" date="2018-09" db="EMBL/GenBank/DDBJ databases">
        <authorList>
            <person name="Zhu H."/>
        </authorList>
    </citation>
    <scope>NUCLEOTIDE SEQUENCE [LARGE SCALE GENOMIC DNA]</scope>
    <source>
        <strain evidence="1 2">K1W22B-8</strain>
    </source>
</reference>
<dbReference type="AlphaFoldDB" id="A0A418WDL6"/>
<accession>A0A418WDL6</accession>
<sequence>MTAARLLAILFIVGVPLAGALGDEVIGPRDRLSAGSAVDGIDQAVRFRATTFRVTAEVAPRCGVSADVTTGQFAGLGVDCSSSVACLATVAVVPSAQVGNGAHAATRHTACRFTQVVALASAVRGEPMTVLVDF</sequence>
<organism evidence="1 2">
    <name type="scientific">Oleomonas cavernae</name>
    <dbReference type="NCBI Taxonomy" id="2320859"/>
    <lineage>
        <taxon>Bacteria</taxon>
        <taxon>Pseudomonadati</taxon>
        <taxon>Pseudomonadota</taxon>
        <taxon>Alphaproteobacteria</taxon>
        <taxon>Acetobacterales</taxon>
        <taxon>Acetobacteraceae</taxon>
        <taxon>Oleomonas</taxon>
    </lineage>
</organism>